<proteinExistence type="predicted"/>
<dbReference type="HOGENOM" id="CLU_2134323_0_0_1"/>
<evidence type="ECO:0000256" key="1">
    <source>
        <dbReference type="SAM" id="MobiDB-lite"/>
    </source>
</evidence>
<accession>A0A0D0DCE8</accession>
<evidence type="ECO:0000313" key="4">
    <source>
        <dbReference type="Proteomes" id="UP000054538"/>
    </source>
</evidence>
<feature type="compositionally biased region" description="Acidic residues" evidence="1">
    <location>
        <begin position="69"/>
        <end position="80"/>
    </location>
</feature>
<name>A0A0D0DCE8_9AGAM</name>
<evidence type="ECO:0000256" key="2">
    <source>
        <dbReference type="SAM" id="Phobius"/>
    </source>
</evidence>
<dbReference type="EMBL" id="KN828447">
    <property type="protein sequence ID" value="KIK74960.1"/>
    <property type="molecule type" value="Genomic_DNA"/>
</dbReference>
<keyword evidence="2" id="KW-0472">Membrane</keyword>
<feature type="transmembrane region" description="Helical" evidence="2">
    <location>
        <begin position="39"/>
        <end position="59"/>
    </location>
</feature>
<feature type="region of interest" description="Disordered" evidence="1">
    <location>
        <begin position="61"/>
        <end position="84"/>
    </location>
</feature>
<keyword evidence="2" id="KW-1133">Transmembrane helix</keyword>
<sequence length="113" mass="12146">MILSIFASSIVIAFAALFHTLGQVLNIRIVMTAGINVEIALLLIVCNLLVVVTCAYRSLSHDNASSSDSTEDTSADDDDDFTRPRTTINLTTIDLNMGPDCRATSGITRSEIP</sequence>
<feature type="transmembrane region" description="Helical" evidence="2">
    <location>
        <begin position="6"/>
        <end position="27"/>
    </location>
</feature>
<dbReference type="STRING" id="930991.A0A0D0DCE8"/>
<organism evidence="3 4">
    <name type="scientific">Paxillus rubicundulus Ve08.2h10</name>
    <dbReference type="NCBI Taxonomy" id="930991"/>
    <lineage>
        <taxon>Eukaryota</taxon>
        <taxon>Fungi</taxon>
        <taxon>Dikarya</taxon>
        <taxon>Basidiomycota</taxon>
        <taxon>Agaricomycotina</taxon>
        <taxon>Agaricomycetes</taxon>
        <taxon>Agaricomycetidae</taxon>
        <taxon>Boletales</taxon>
        <taxon>Paxilineae</taxon>
        <taxon>Paxillaceae</taxon>
        <taxon>Paxillus</taxon>
    </lineage>
</organism>
<reference evidence="3 4" key="1">
    <citation type="submission" date="2014-04" db="EMBL/GenBank/DDBJ databases">
        <authorList>
            <consortium name="DOE Joint Genome Institute"/>
            <person name="Kuo A."/>
            <person name="Kohler A."/>
            <person name="Jargeat P."/>
            <person name="Nagy L.G."/>
            <person name="Floudas D."/>
            <person name="Copeland A."/>
            <person name="Barry K.W."/>
            <person name="Cichocki N."/>
            <person name="Veneault-Fourrey C."/>
            <person name="LaButti K."/>
            <person name="Lindquist E.A."/>
            <person name="Lipzen A."/>
            <person name="Lundell T."/>
            <person name="Morin E."/>
            <person name="Murat C."/>
            <person name="Sun H."/>
            <person name="Tunlid A."/>
            <person name="Henrissat B."/>
            <person name="Grigoriev I.V."/>
            <person name="Hibbett D.S."/>
            <person name="Martin F."/>
            <person name="Nordberg H.P."/>
            <person name="Cantor M.N."/>
            <person name="Hua S.X."/>
        </authorList>
    </citation>
    <scope>NUCLEOTIDE SEQUENCE [LARGE SCALE GENOMIC DNA]</scope>
    <source>
        <strain evidence="3 4">Ve08.2h10</strain>
    </source>
</reference>
<protein>
    <submittedName>
        <fullName evidence="3">Uncharacterized protein</fullName>
    </submittedName>
</protein>
<dbReference type="AlphaFoldDB" id="A0A0D0DCE8"/>
<evidence type="ECO:0000313" key="3">
    <source>
        <dbReference type="EMBL" id="KIK74960.1"/>
    </source>
</evidence>
<dbReference type="Proteomes" id="UP000054538">
    <property type="component" value="Unassembled WGS sequence"/>
</dbReference>
<keyword evidence="2" id="KW-0812">Transmembrane</keyword>
<dbReference type="InParanoid" id="A0A0D0DCE8"/>
<reference evidence="4" key="2">
    <citation type="submission" date="2015-01" db="EMBL/GenBank/DDBJ databases">
        <title>Evolutionary Origins and Diversification of the Mycorrhizal Mutualists.</title>
        <authorList>
            <consortium name="DOE Joint Genome Institute"/>
            <consortium name="Mycorrhizal Genomics Consortium"/>
            <person name="Kohler A."/>
            <person name="Kuo A."/>
            <person name="Nagy L.G."/>
            <person name="Floudas D."/>
            <person name="Copeland A."/>
            <person name="Barry K.W."/>
            <person name="Cichocki N."/>
            <person name="Veneault-Fourrey C."/>
            <person name="LaButti K."/>
            <person name="Lindquist E.A."/>
            <person name="Lipzen A."/>
            <person name="Lundell T."/>
            <person name="Morin E."/>
            <person name="Murat C."/>
            <person name="Riley R."/>
            <person name="Ohm R."/>
            <person name="Sun H."/>
            <person name="Tunlid A."/>
            <person name="Henrissat B."/>
            <person name="Grigoriev I.V."/>
            <person name="Hibbett D.S."/>
            <person name="Martin F."/>
        </authorList>
    </citation>
    <scope>NUCLEOTIDE SEQUENCE [LARGE SCALE GENOMIC DNA]</scope>
    <source>
        <strain evidence="4">Ve08.2h10</strain>
    </source>
</reference>
<keyword evidence="4" id="KW-1185">Reference proteome</keyword>
<gene>
    <name evidence="3" type="ORF">PAXRUDRAFT_19396</name>
</gene>